<accession>A0A8X6YY85</accession>
<dbReference type="OrthoDB" id="439808at2759"/>
<feature type="region of interest" description="Disordered" evidence="1">
    <location>
        <begin position="202"/>
        <end position="239"/>
    </location>
</feature>
<evidence type="ECO:0008006" key="4">
    <source>
        <dbReference type="Google" id="ProtNLM"/>
    </source>
</evidence>
<dbReference type="Proteomes" id="UP000886998">
    <property type="component" value="Unassembled WGS sequence"/>
</dbReference>
<dbReference type="CDD" id="cd00590">
    <property type="entry name" value="RRM_SF"/>
    <property type="match status" value="1"/>
</dbReference>
<dbReference type="GO" id="GO:0003676">
    <property type="term" value="F:nucleic acid binding"/>
    <property type="evidence" value="ECO:0007669"/>
    <property type="project" value="InterPro"/>
</dbReference>
<feature type="compositionally biased region" description="Polar residues" evidence="1">
    <location>
        <begin position="224"/>
        <end position="237"/>
    </location>
</feature>
<evidence type="ECO:0000256" key="1">
    <source>
        <dbReference type="SAM" id="MobiDB-lite"/>
    </source>
</evidence>
<feature type="compositionally biased region" description="Low complexity" evidence="1">
    <location>
        <begin position="305"/>
        <end position="330"/>
    </location>
</feature>
<proteinExistence type="predicted"/>
<dbReference type="InterPro" id="IPR035979">
    <property type="entry name" value="RBD_domain_sf"/>
</dbReference>
<evidence type="ECO:0000313" key="2">
    <source>
        <dbReference type="EMBL" id="GFY79740.1"/>
    </source>
</evidence>
<comment type="caution">
    <text evidence="2">The sequence shown here is derived from an EMBL/GenBank/DDBJ whole genome shotgun (WGS) entry which is preliminary data.</text>
</comment>
<organism evidence="2 3">
    <name type="scientific">Trichonephila inaurata madagascariensis</name>
    <dbReference type="NCBI Taxonomy" id="2747483"/>
    <lineage>
        <taxon>Eukaryota</taxon>
        <taxon>Metazoa</taxon>
        <taxon>Ecdysozoa</taxon>
        <taxon>Arthropoda</taxon>
        <taxon>Chelicerata</taxon>
        <taxon>Arachnida</taxon>
        <taxon>Araneae</taxon>
        <taxon>Araneomorphae</taxon>
        <taxon>Entelegynae</taxon>
        <taxon>Araneoidea</taxon>
        <taxon>Nephilidae</taxon>
        <taxon>Trichonephila</taxon>
        <taxon>Trichonephila inaurata</taxon>
    </lineage>
</organism>
<protein>
    <recommendedName>
        <fullName evidence="4">RRM domain-containing protein</fullName>
    </recommendedName>
</protein>
<dbReference type="Gene3D" id="3.30.70.330">
    <property type="match status" value="1"/>
</dbReference>
<dbReference type="InterPro" id="IPR012677">
    <property type="entry name" value="Nucleotide-bd_a/b_plait_sf"/>
</dbReference>
<gene>
    <name evidence="2" type="primary">AVEN_225813_1</name>
    <name evidence="2" type="ORF">TNIN_367411</name>
</gene>
<feature type="region of interest" description="Disordered" evidence="1">
    <location>
        <begin position="281"/>
        <end position="330"/>
    </location>
</feature>
<evidence type="ECO:0000313" key="3">
    <source>
        <dbReference type="Proteomes" id="UP000886998"/>
    </source>
</evidence>
<name>A0A8X6YY85_9ARAC</name>
<reference evidence="2" key="1">
    <citation type="submission" date="2020-08" db="EMBL/GenBank/DDBJ databases">
        <title>Multicomponent nature underlies the extraordinary mechanical properties of spider dragline silk.</title>
        <authorList>
            <person name="Kono N."/>
            <person name="Nakamura H."/>
            <person name="Mori M."/>
            <person name="Yoshida Y."/>
            <person name="Ohtoshi R."/>
            <person name="Malay A.D."/>
            <person name="Moran D.A.P."/>
            <person name="Tomita M."/>
            <person name="Numata K."/>
            <person name="Arakawa K."/>
        </authorList>
    </citation>
    <scope>NUCLEOTIDE SEQUENCE</scope>
</reference>
<dbReference type="EMBL" id="BMAV01023766">
    <property type="protein sequence ID" value="GFY79740.1"/>
    <property type="molecule type" value="Genomic_DNA"/>
</dbReference>
<dbReference type="AlphaFoldDB" id="A0A8X6YY85"/>
<dbReference type="SUPFAM" id="SSF54928">
    <property type="entry name" value="RNA-binding domain, RBD"/>
    <property type="match status" value="1"/>
</dbReference>
<keyword evidence="3" id="KW-1185">Reference proteome</keyword>
<sequence>MPFEVYVGNYPTTFVEDDILDLFQVFEGAELKRFHKFKKKCYSILRCVDEDQVIEVVKTMHDIDVCGRNLIVRSCDNSLQTRIEESLSKRGILSLHPRNRCDYSSSYSVTGNNSCFIPAGDFASRPSPFQELMIYKNKIAYQNKEEVKIFDNDDPDNHTSYQTCVFPNTGSYIVLPDLRPKDIQHVVNSKNVPDSIFDNLSQPNFKNLPDPKPQNLPSAVLKSLPNSIPDPSSNNLPDFSPKNILSDIKKLPNHILKQHLSTSVSNSSNLNFDSKNVKHIPDLKGTASSSKNHHHVSKSNDLSKSGSNSIFPTPSSSDSGSSGLLSVPSSDGLPISGSNGLLPVPGSNGLLPLPGSNGLLPLPSSNGLLPMPSSNGLLPIPSSNGLLPIHGSNGLLPDPPNRLRALTKQGYGVMQSTPICNYSSNYCDLEVPLQQQSEQLNDVSSNSYREKNLGMRFQNTNTSRSYIMNVHPVQTQNLFMKHVA</sequence>